<feature type="domain" description="DUF4005" evidence="6">
    <location>
        <begin position="845"/>
        <end position="966"/>
    </location>
</feature>
<dbReference type="Proteomes" id="UP000541444">
    <property type="component" value="Unassembled WGS sequence"/>
</dbReference>
<name>A0A7J7N052_9MAGN</name>
<comment type="subunit">
    <text evidence="3">Binds to multiple calmodulin (CaM) in the presence of Ca(2+) and CaM-like proteins.</text>
</comment>
<feature type="region of interest" description="Disordered" evidence="5">
    <location>
        <begin position="541"/>
        <end position="564"/>
    </location>
</feature>
<comment type="function">
    <text evidence="4">May be involved in cooperative interactions with calmodulins or calmodulin-like proteins. Recruits calmodulin proteins to microtubules, thus being a potential scaffold in cellular signaling and trafficking. May associate with nucleic acids and regulate gene expression at the transcriptional or post-transcriptional level.</text>
</comment>
<dbReference type="InterPro" id="IPR025064">
    <property type="entry name" value="DUF4005"/>
</dbReference>
<feature type="region of interest" description="Disordered" evidence="5">
    <location>
        <begin position="1"/>
        <end position="83"/>
    </location>
</feature>
<dbReference type="Pfam" id="PF00612">
    <property type="entry name" value="IQ"/>
    <property type="match status" value="2"/>
</dbReference>
<proteinExistence type="inferred from homology"/>
<feature type="region of interest" description="Disordered" evidence="5">
    <location>
        <begin position="408"/>
        <end position="435"/>
    </location>
</feature>
<keyword evidence="1" id="KW-0112">Calmodulin-binding</keyword>
<evidence type="ECO:0000256" key="1">
    <source>
        <dbReference type="ARBA" id="ARBA00022860"/>
    </source>
</evidence>
<feature type="region of interest" description="Disordered" evidence="5">
    <location>
        <begin position="799"/>
        <end position="976"/>
    </location>
</feature>
<dbReference type="Pfam" id="PF13178">
    <property type="entry name" value="DUF4005"/>
    <property type="match status" value="1"/>
</dbReference>
<feature type="compositionally biased region" description="Basic and acidic residues" evidence="5">
    <location>
        <begin position="18"/>
        <end position="31"/>
    </location>
</feature>
<dbReference type="Gene3D" id="1.20.5.190">
    <property type="match status" value="1"/>
</dbReference>
<evidence type="ECO:0000313" key="8">
    <source>
        <dbReference type="Proteomes" id="UP000541444"/>
    </source>
</evidence>
<feature type="compositionally biased region" description="Basic and acidic residues" evidence="5">
    <location>
        <begin position="852"/>
        <end position="883"/>
    </location>
</feature>
<accession>A0A7J7N052</accession>
<dbReference type="OrthoDB" id="1747078at2759"/>
<dbReference type="AlphaFoldDB" id="A0A7J7N052"/>
<gene>
    <name evidence="7" type="ORF">GIB67_019505</name>
</gene>
<evidence type="ECO:0000259" key="6">
    <source>
        <dbReference type="Pfam" id="PF13178"/>
    </source>
</evidence>
<protein>
    <recommendedName>
        <fullName evidence="6">DUF4005 domain-containing protein</fullName>
    </recommendedName>
</protein>
<dbReference type="SUPFAM" id="SSF52540">
    <property type="entry name" value="P-loop containing nucleoside triphosphate hydrolases"/>
    <property type="match status" value="1"/>
</dbReference>
<evidence type="ECO:0000256" key="2">
    <source>
        <dbReference type="ARBA" id="ARBA00024341"/>
    </source>
</evidence>
<evidence type="ECO:0000256" key="5">
    <source>
        <dbReference type="SAM" id="MobiDB-lite"/>
    </source>
</evidence>
<feature type="compositionally biased region" description="Basic and acidic residues" evidence="5">
    <location>
        <begin position="72"/>
        <end position="83"/>
    </location>
</feature>
<comment type="similarity">
    <text evidence="2">Belongs to the IQD family.</text>
</comment>
<dbReference type="GO" id="GO:0005516">
    <property type="term" value="F:calmodulin binding"/>
    <property type="evidence" value="ECO:0007669"/>
    <property type="project" value="UniProtKB-KW"/>
</dbReference>
<evidence type="ECO:0000313" key="7">
    <source>
        <dbReference type="EMBL" id="KAF6160565.1"/>
    </source>
</evidence>
<evidence type="ECO:0000256" key="4">
    <source>
        <dbReference type="ARBA" id="ARBA00045534"/>
    </source>
</evidence>
<feature type="region of interest" description="Disordered" evidence="5">
    <location>
        <begin position="759"/>
        <end position="781"/>
    </location>
</feature>
<dbReference type="InterPro" id="IPR027417">
    <property type="entry name" value="P-loop_NTPase"/>
</dbReference>
<dbReference type="EMBL" id="JACGCM010001161">
    <property type="protein sequence ID" value="KAF6160565.1"/>
    <property type="molecule type" value="Genomic_DNA"/>
</dbReference>
<feature type="compositionally biased region" description="Polar residues" evidence="5">
    <location>
        <begin position="815"/>
        <end position="824"/>
    </location>
</feature>
<comment type="caution">
    <text evidence="7">The sequence shown here is derived from an EMBL/GenBank/DDBJ whole genome shotgun (WGS) entry which is preliminary data.</text>
</comment>
<dbReference type="PANTHER" id="PTHR32295:SF154">
    <property type="entry name" value="PROTEIN IQ-DOMAIN 32"/>
    <property type="match status" value="1"/>
</dbReference>
<dbReference type="SMART" id="SM00015">
    <property type="entry name" value="IQ"/>
    <property type="match status" value="3"/>
</dbReference>
<feature type="compositionally biased region" description="Polar residues" evidence="5">
    <location>
        <begin position="41"/>
        <end position="52"/>
    </location>
</feature>
<organism evidence="7 8">
    <name type="scientific">Kingdonia uniflora</name>
    <dbReference type="NCBI Taxonomy" id="39325"/>
    <lineage>
        <taxon>Eukaryota</taxon>
        <taxon>Viridiplantae</taxon>
        <taxon>Streptophyta</taxon>
        <taxon>Embryophyta</taxon>
        <taxon>Tracheophyta</taxon>
        <taxon>Spermatophyta</taxon>
        <taxon>Magnoliopsida</taxon>
        <taxon>Ranunculales</taxon>
        <taxon>Circaeasteraceae</taxon>
        <taxon>Kingdonia</taxon>
    </lineage>
</organism>
<sequence length="976" mass="107334">MTSCFFTCGTGPVDDDDSNRPECKDSPDKRRWSFRKRSSRYQELSNPESPFTINKEHPESVGVGFHSPKSRSASEKISARQRTHESIPLSTLMNSEVPDPILPTSNASKTESFNSTEYASKIDPLAATTENGCKIDPNLHESAAKVIQAAIRSFLAQRALLKHKYAVKLQAAVRGHLVRRQAVGTLRCAQAIFKIQALVRARSARLSLEGSVGEASIRQKHEKNNEKGNLGTKANTNCSSIEKILSNDFTRQLLESSAKDKRIQIKCDLSRTDSSWEWFERWMSLYSSKISHSRKSECDPENDEKVRKIDTTTSGADSVFSIEMISAELESNNRDTTRPAEDEENLETYDADNRDFQFLNPTSSARDDVERHWQEDIHLHDSHESTLHERQSDASSIILEIIHVVTDDDGQDQDQPTESVSSKNSNTEVKLDASSQKTVEIIPGVTHVESEQQEQSTENVFIKTLETKGNKLMFGSGKTHNPSFVAAVTKSEQSTEQEQSMGIEQQEQSKESVSTKTMVAEGNKLMSGSGKACNPSSVAAVTKFEQSTEPKKSTRSEQQEQYKESVSTKILEIESNKFLSGSGKACNPSFVAAVTKFEQSTEQEKSTKIEQQEHSGENVATKILETKGNRLMSESGTSFVAAVAKFEEPSTTDTSSRPNNCENQIVEVESKKCTNDLGAADNLISRDPQIYGGGSVCSIEVSVSSALDSPENSDEEIEISSDNAVKAISDLNDTTDSASNLGNLDVEAKNDFSITKPYSPNLQNLYEEPRNDFSTSDPTSFESLDVKSVADIQMKLDSVEKHQKACKSSPEGSPRSLTTASKLNETPPAEVSVKPKMKKLDKTGPTQNKKMKSADKKSPSKPDLSSDIRTADEKLPKDSDSGKRRVLLGSVRSVNVHQDKQSGTDTLPSYMQATQSAKAKTNVNTSPVPSLTPDVQDLEIDAKRRHSIPGATGKQGSPRVPQVQQGAKGNRAHSPR</sequence>
<feature type="compositionally biased region" description="Polar residues" evidence="5">
    <location>
        <begin position="416"/>
        <end position="435"/>
    </location>
</feature>
<dbReference type="PANTHER" id="PTHR32295">
    <property type="entry name" value="IQ-DOMAIN 5-RELATED"/>
    <property type="match status" value="1"/>
</dbReference>
<dbReference type="InterPro" id="IPR000048">
    <property type="entry name" value="IQ_motif_EF-hand-BS"/>
</dbReference>
<evidence type="ECO:0000256" key="3">
    <source>
        <dbReference type="ARBA" id="ARBA00024378"/>
    </source>
</evidence>
<feature type="compositionally biased region" description="Polar residues" evidence="5">
    <location>
        <begin position="772"/>
        <end position="781"/>
    </location>
</feature>
<dbReference type="PROSITE" id="PS50096">
    <property type="entry name" value="IQ"/>
    <property type="match status" value="2"/>
</dbReference>
<feature type="compositionally biased region" description="Basic and acidic residues" evidence="5">
    <location>
        <begin position="546"/>
        <end position="563"/>
    </location>
</feature>
<keyword evidence="8" id="KW-1185">Reference proteome</keyword>
<feature type="compositionally biased region" description="Polar residues" evidence="5">
    <location>
        <begin position="903"/>
        <end position="929"/>
    </location>
</feature>
<feature type="region of interest" description="Disordered" evidence="5">
    <location>
        <begin position="491"/>
        <end position="512"/>
    </location>
</feature>
<reference evidence="7 8" key="1">
    <citation type="journal article" date="2020" name="IScience">
        <title>Genome Sequencing of the Endangered Kingdonia uniflora (Circaeasteraceae, Ranunculales) Reveals Potential Mechanisms of Evolutionary Specialization.</title>
        <authorList>
            <person name="Sun Y."/>
            <person name="Deng T."/>
            <person name="Zhang A."/>
            <person name="Moore M.J."/>
            <person name="Landis J.B."/>
            <person name="Lin N."/>
            <person name="Zhang H."/>
            <person name="Zhang X."/>
            <person name="Huang J."/>
            <person name="Zhang X."/>
            <person name="Sun H."/>
            <person name="Wang H."/>
        </authorList>
    </citation>
    <scope>NUCLEOTIDE SEQUENCE [LARGE SCALE GENOMIC DNA]</scope>
    <source>
        <strain evidence="7">TB1705</strain>
        <tissue evidence="7">Leaf</tissue>
    </source>
</reference>